<proteinExistence type="predicted"/>
<dbReference type="InterPro" id="IPR012334">
    <property type="entry name" value="Pectin_lyas_fold"/>
</dbReference>
<dbReference type="NCBIfam" id="TIGR03804">
    <property type="entry name" value="para_beta_helix"/>
    <property type="match status" value="2"/>
</dbReference>
<gene>
    <name evidence="2" type="ORF">S01H4_08027</name>
</gene>
<sequence>ESFIENCRFYSDEDGIDGTGIDDSTCIWIRHNYMANIDVDGINITGTSGNEVFDVEISGNSFNTIGDDCVYFDYVDRCIINGNSFITSTSEGIYALNSDEGIVEGNQFRDNNYGVRLDTAVYWTISHNYFYSQDNSAILGPFTYAICIGNIMLEPGARGINATNSHYSIFIGNIIQDAVDAAVMTSGDYLVVSNNWFIDPTREGINFQGDYGLIIGNRFIGSTREDIDIGETLFTLIIGNHFSEGGGGFPTILIAGEDGVFIVSNFQNSATHRTHFVEATSSSNYLVIMGNFIRTNITGIEIVDSNNFFISGNYFYYNASNIIIDSGDDGAIVNNYFRQSTTAINLTAAAVTGCTVRGNIFDNVATPVVDSGNGTIFHDVTFYCSEADDEHGDVPGKSITNTQLAYVGFDIGDEVNQIMKAELHIIPDATQGAANWDLSATYAA</sequence>
<dbReference type="InterPro" id="IPR022441">
    <property type="entry name" value="Para_beta_helix_rpt-2"/>
</dbReference>
<dbReference type="InterPro" id="IPR006626">
    <property type="entry name" value="PbH1"/>
</dbReference>
<protein>
    <recommendedName>
        <fullName evidence="1">Right handed beta helix domain-containing protein</fullName>
    </recommendedName>
</protein>
<evidence type="ECO:0000313" key="2">
    <source>
        <dbReference type="EMBL" id="GAG66418.1"/>
    </source>
</evidence>
<dbReference type="EMBL" id="BART01002699">
    <property type="protein sequence ID" value="GAG66418.1"/>
    <property type="molecule type" value="Genomic_DNA"/>
</dbReference>
<name>X1A0Z9_9ZZZZ</name>
<organism evidence="2">
    <name type="scientific">marine sediment metagenome</name>
    <dbReference type="NCBI Taxonomy" id="412755"/>
    <lineage>
        <taxon>unclassified sequences</taxon>
        <taxon>metagenomes</taxon>
        <taxon>ecological metagenomes</taxon>
    </lineage>
</organism>
<evidence type="ECO:0000259" key="1">
    <source>
        <dbReference type="Pfam" id="PF13229"/>
    </source>
</evidence>
<dbReference type="AlphaFoldDB" id="X1A0Z9"/>
<feature type="non-terminal residue" evidence="2">
    <location>
        <position position="444"/>
    </location>
</feature>
<dbReference type="SUPFAM" id="SSF51126">
    <property type="entry name" value="Pectin lyase-like"/>
    <property type="match status" value="2"/>
</dbReference>
<accession>X1A0Z9</accession>
<feature type="non-terminal residue" evidence="2">
    <location>
        <position position="1"/>
    </location>
</feature>
<dbReference type="InterPro" id="IPR039448">
    <property type="entry name" value="Beta_helix"/>
</dbReference>
<dbReference type="SMART" id="SM00710">
    <property type="entry name" value="PbH1"/>
    <property type="match status" value="10"/>
</dbReference>
<comment type="caution">
    <text evidence="2">The sequence shown here is derived from an EMBL/GenBank/DDBJ whole genome shotgun (WGS) entry which is preliminary data.</text>
</comment>
<dbReference type="InterPro" id="IPR011050">
    <property type="entry name" value="Pectin_lyase_fold/virulence"/>
</dbReference>
<feature type="domain" description="Right handed beta helix" evidence="1">
    <location>
        <begin position="41"/>
        <end position="214"/>
    </location>
</feature>
<dbReference type="Pfam" id="PF13229">
    <property type="entry name" value="Beta_helix"/>
    <property type="match status" value="1"/>
</dbReference>
<reference evidence="2" key="1">
    <citation type="journal article" date="2014" name="Front. Microbiol.">
        <title>High frequency of phylogenetically diverse reductive dehalogenase-homologous genes in deep subseafloor sedimentary metagenomes.</title>
        <authorList>
            <person name="Kawai M."/>
            <person name="Futagami T."/>
            <person name="Toyoda A."/>
            <person name="Takaki Y."/>
            <person name="Nishi S."/>
            <person name="Hori S."/>
            <person name="Arai W."/>
            <person name="Tsubouchi T."/>
            <person name="Morono Y."/>
            <person name="Uchiyama I."/>
            <person name="Ito T."/>
            <person name="Fujiyama A."/>
            <person name="Inagaki F."/>
            <person name="Takami H."/>
        </authorList>
    </citation>
    <scope>NUCLEOTIDE SEQUENCE</scope>
    <source>
        <strain evidence="2">Expedition CK06-06</strain>
    </source>
</reference>
<dbReference type="Gene3D" id="2.160.20.10">
    <property type="entry name" value="Single-stranded right-handed beta-helix, Pectin lyase-like"/>
    <property type="match status" value="2"/>
</dbReference>